<dbReference type="PANTHER" id="PTHR35585">
    <property type="entry name" value="HHE DOMAIN PROTEIN (AFU_ORTHOLOGUE AFUA_4G00730)"/>
    <property type="match status" value="1"/>
</dbReference>
<reference evidence="2 3" key="1">
    <citation type="submission" date="2023-06" db="EMBL/GenBank/DDBJ databases">
        <authorList>
            <person name="Oyuntsetseg B."/>
            <person name="Kim S.B."/>
        </authorList>
    </citation>
    <scope>NUCLEOTIDE SEQUENCE [LARGE SCALE GENOMIC DNA]</scope>
    <source>
        <strain evidence="2 3">4-36</strain>
    </source>
</reference>
<dbReference type="RefSeq" id="WP_285996712.1">
    <property type="nucleotide sequence ID" value="NZ_CP127295.1"/>
</dbReference>
<dbReference type="AlphaFoldDB" id="A0A9Y2NC20"/>
<name>A0A9Y2NC20_9PSEU</name>
<dbReference type="PANTHER" id="PTHR35585:SF1">
    <property type="entry name" value="HHE DOMAIN PROTEIN (AFU_ORTHOLOGUE AFUA_4G00730)"/>
    <property type="match status" value="1"/>
</dbReference>
<dbReference type="Pfam" id="PF01814">
    <property type="entry name" value="Hemerythrin"/>
    <property type="match status" value="1"/>
</dbReference>
<organism evidence="2 3">
    <name type="scientific">Amycolatopsis mongoliensis</name>
    <dbReference type="NCBI Taxonomy" id="715475"/>
    <lineage>
        <taxon>Bacteria</taxon>
        <taxon>Bacillati</taxon>
        <taxon>Actinomycetota</taxon>
        <taxon>Actinomycetes</taxon>
        <taxon>Pseudonocardiales</taxon>
        <taxon>Pseudonocardiaceae</taxon>
        <taxon>Amycolatopsis</taxon>
    </lineage>
</organism>
<feature type="domain" description="Hemerythrin-like" evidence="1">
    <location>
        <begin position="11"/>
        <end position="104"/>
    </location>
</feature>
<gene>
    <name evidence="2" type="ORF">QRX60_40290</name>
</gene>
<protein>
    <submittedName>
        <fullName evidence="2">Hemerythrin domain-containing protein</fullName>
    </submittedName>
</protein>
<accession>A0A9Y2NC20</accession>
<sequence length="181" mass="19604">MNGSQPATDLTTVLAGDHRQLDRLCTEIELGQGSPENRKDLADHLIAELVRHAVAEESFLDGEGDLTEAEGLMRELEGAGPQETRFERLLGGLIRAVRRHVRDEGPAAVRRVRLTCSPERRAELGKEVLAIRDAAATLPHPDLSDRMPQADQLWPGPGFVDRARAALRQAAGSHGEAPASG</sequence>
<evidence type="ECO:0000313" key="2">
    <source>
        <dbReference type="EMBL" id="WIY00241.1"/>
    </source>
</evidence>
<dbReference type="EMBL" id="CP127295">
    <property type="protein sequence ID" value="WIY00241.1"/>
    <property type="molecule type" value="Genomic_DNA"/>
</dbReference>
<evidence type="ECO:0000259" key="1">
    <source>
        <dbReference type="Pfam" id="PF01814"/>
    </source>
</evidence>
<dbReference type="KEGG" id="amog:QRX60_40290"/>
<dbReference type="InterPro" id="IPR012312">
    <property type="entry name" value="Hemerythrin-like"/>
</dbReference>
<keyword evidence="3" id="KW-1185">Reference proteome</keyword>
<proteinExistence type="predicted"/>
<evidence type="ECO:0000313" key="3">
    <source>
        <dbReference type="Proteomes" id="UP001239397"/>
    </source>
</evidence>
<dbReference type="Proteomes" id="UP001239397">
    <property type="component" value="Chromosome"/>
</dbReference>